<dbReference type="AlphaFoldDB" id="A0A7C3ZU43"/>
<proteinExistence type="predicted"/>
<evidence type="ECO:0000256" key="1">
    <source>
        <dbReference type="SAM" id="Coils"/>
    </source>
</evidence>
<feature type="coiled-coil region" evidence="1">
    <location>
        <begin position="59"/>
        <end position="86"/>
    </location>
</feature>
<dbReference type="EMBL" id="DSPX01000122">
    <property type="protein sequence ID" value="HGG01326.1"/>
    <property type="molecule type" value="Genomic_DNA"/>
</dbReference>
<keyword evidence="1" id="KW-0175">Coiled coil</keyword>
<reference evidence="2" key="1">
    <citation type="journal article" date="2020" name="mSystems">
        <title>Genome- and Community-Level Interaction Insights into Carbon Utilization and Element Cycling Functions of Hydrothermarchaeota in Hydrothermal Sediment.</title>
        <authorList>
            <person name="Zhou Z."/>
            <person name="Liu Y."/>
            <person name="Xu W."/>
            <person name="Pan J."/>
            <person name="Luo Z.H."/>
            <person name="Li M."/>
        </authorList>
    </citation>
    <scope>NUCLEOTIDE SEQUENCE [LARGE SCALE GENOMIC DNA]</scope>
    <source>
        <strain evidence="2">SpSt-374</strain>
    </source>
</reference>
<organism evidence="2">
    <name type="scientific">Planktothricoides sp. SpSt-374</name>
    <dbReference type="NCBI Taxonomy" id="2282167"/>
    <lineage>
        <taxon>Bacteria</taxon>
        <taxon>Bacillati</taxon>
        <taxon>Cyanobacteriota</taxon>
        <taxon>Cyanophyceae</taxon>
        <taxon>Oscillatoriophycideae</taxon>
        <taxon>Oscillatoriales</taxon>
        <taxon>Oscillatoriaceae</taxon>
        <taxon>Planktothricoides</taxon>
    </lineage>
</organism>
<evidence type="ECO:0000313" key="2">
    <source>
        <dbReference type="EMBL" id="HGG01326.1"/>
    </source>
</evidence>
<gene>
    <name evidence="2" type="ORF">ENR15_11925</name>
</gene>
<accession>A0A7C3ZU43</accession>
<name>A0A7C3ZU43_9CYAN</name>
<protein>
    <submittedName>
        <fullName evidence="2">Uncharacterized protein</fullName>
    </submittedName>
</protein>
<comment type="caution">
    <text evidence="2">The sequence shown here is derived from an EMBL/GenBank/DDBJ whole genome shotgun (WGS) entry which is preliminary data.</text>
</comment>
<sequence length="109" mass="12323">MEKLDNSTAPGHLMAKFSRYARSEKRQRGNVAILDAIRADGLNDLEIVTADLQHITEVITSVQRNYQALLRENRRLRNALQQLVDGCYCFSGNRCSRCTEILKVIANGD</sequence>